<gene>
    <name evidence="2" type="ORF">SAMN06296427_104117</name>
</gene>
<feature type="region of interest" description="Disordered" evidence="1">
    <location>
        <begin position="116"/>
        <end position="142"/>
    </location>
</feature>
<evidence type="ECO:0000256" key="1">
    <source>
        <dbReference type="SAM" id="MobiDB-lite"/>
    </source>
</evidence>
<dbReference type="AlphaFoldDB" id="A0A1W2AFK2"/>
<feature type="compositionally biased region" description="Polar residues" evidence="1">
    <location>
        <begin position="127"/>
        <end position="142"/>
    </location>
</feature>
<dbReference type="EMBL" id="FWXS01000004">
    <property type="protein sequence ID" value="SMC59414.1"/>
    <property type="molecule type" value="Genomic_DNA"/>
</dbReference>
<name>A0A1W2AFK2_9FLAO</name>
<protein>
    <submittedName>
        <fullName evidence="2">Uncharacterized protein</fullName>
    </submittedName>
</protein>
<feature type="compositionally biased region" description="Basic and acidic residues" evidence="1">
    <location>
        <begin position="116"/>
        <end position="126"/>
    </location>
</feature>
<sequence>MTTNTNGGGHSNSETGHAKNVAQFQKIITKCELLADFNPPNPLIYMVELKKFYISANEIIRLVHEAKGGADVFINERQIEFQKLDSVSTRTINILAVIANEPKIVADARTIVRRIRGEASKPKTDENQPGQETNTPRSNSQQSYDKLIDHFVALIELVKQVNGYEPNEEDLTIAGLEVYLADLVMRNKNVIQANAELAKTRKERDKKLYHAVEGLVNRAKLVKLYVKSLYGSSSTEYKQINAIKFRTLQ</sequence>
<reference evidence="2 3" key="1">
    <citation type="submission" date="2017-04" db="EMBL/GenBank/DDBJ databases">
        <authorList>
            <person name="Afonso C.L."/>
            <person name="Miller P.J."/>
            <person name="Scott M.A."/>
            <person name="Spackman E."/>
            <person name="Goraichik I."/>
            <person name="Dimitrov K.M."/>
            <person name="Suarez D.L."/>
            <person name="Swayne D.E."/>
        </authorList>
    </citation>
    <scope>NUCLEOTIDE SEQUENCE [LARGE SCALE GENOMIC DNA]</scope>
    <source>
        <strain evidence="2 3">CGMCC 1.12708</strain>
    </source>
</reference>
<evidence type="ECO:0000313" key="3">
    <source>
        <dbReference type="Proteomes" id="UP000192393"/>
    </source>
</evidence>
<accession>A0A1W2AFK2</accession>
<dbReference type="Proteomes" id="UP000192393">
    <property type="component" value="Unassembled WGS sequence"/>
</dbReference>
<dbReference type="OrthoDB" id="749061at2"/>
<organism evidence="2 3">
    <name type="scientific">Moheibacter sediminis</name>
    <dbReference type="NCBI Taxonomy" id="1434700"/>
    <lineage>
        <taxon>Bacteria</taxon>
        <taxon>Pseudomonadati</taxon>
        <taxon>Bacteroidota</taxon>
        <taxon>Flavobacteriia</taxon>
        <taxon>Flavobacteriales</taxon>
        <taxon>Weeksellaceae</taxon>
        <taxon>Moheibacter</taxon>
    </lineage>
</organism>
<evidence type="ECO:0000313" key="2">
    <source>
        <dbReference type="EMBL" id="SMC59414.1"/>
    </source>
</evidence>
<dbReference type="RefSeq" id="WP_084017039.1">
    <property type="nucleotide sequence ID" value="NZ_FWXS01000004.1"/>
</dbReference>
<proteinExistence type="predicted"/>
<keyword evidence="3" id="KW-1185">Reference proteome</keyword>